<dbReference type="EMBL" id="FMZZ01000007">
    <property type="protein sequence ID" value="SDD08560.1"/>
    <property type="molecule type" value="Genomic_DNA"/>
</dbReference>
<sequence length="225" mass="24526">MDENTYVIFLLLGIALVVGDGLIIYRSGLRYLSDSYGEAQSARSMARLVSSLFVLAVLGILLLISVINFGDAPLEGVVVRLGVVLLLVAIAHGIAIKVLTRMRDRLDAENLTKQRYDHMHHDDRPRDDRPRDDRPRDDRPRDDRPADGYPARGTTARDTTARGDLATEPVGPIDAEAEARANGDGETRLSRAPGAEPGVGSRPASAYEPEIPGPQRRGTVAPEIR</sequence>
<protein>
    <submittedName>
        <fullName evidence="3">Uncharacterized protein</fullName>
    </submittedName>
</protein>
<reference evidence="4" key="1">
    <citation type="submission" date="2016-10" db="EMBL/GenBank/DDBJ databases">
        <authorList>
            <person name="Varghese N."/>
            <person name="Submissions S."/>
        </authorList>
    </citation>
    <scope>NUCLEOTIDE SEQUENCE [LARGE SCALE GENOMIC DNA]</scope>
    <source>
        <strain evidence="4">IBRC-M 10403</strain>
    </source>
</reference>
<feature type="transmembrane region" description="Helical" evidence="2">
    <location>
        <begin position="79"/>
        <end position="99"/>
    </location>
</feature>
<evidence type="ECO:0000313" key="4">
    <source>
        <dbReference type="Proteomes" id="UP000199501"/>
    </source>
</evidence>
<dbReference type="Proteomes" id="UP000199501">
    <property type="component" value="Unassembled WGS sequence"/>
</dbReference>
<keyword evidence="2" id="KW-0812">Transmembrane</keyword>
<feature type="transmembrane region" description="Helical" evidence="2">
    <location>
        <begin position="46"/>
        <end position="67"/>
    </location>
</feature>
<dbReference type="STRING" id="1271860.SAMN05216174_10749"/>
<feature type="transmembrane region" description="Helical" evidence="2">
    <location>
        <begin position="6"/>
        <end position="25"/>
    </location>
</feature>
<feature type="region of interest" description="Disordered" evidence="1">
    <location>
        <begin position="116"/>
        <end position="225"/>
    </location>
</feature>
<evidence type="ECO:0000313" key="3">
    <source>
        <dbReference type="EMBL" id="SDD08560.1"/>
    </source>
</evidence>
<dbReference type="OrthoDB" id="3693726at2"/>
<keyword evidence="4" id="KW-1185">Reference proteome</keyword>
<evidence type="ECO:0000256" key="2">
    <source>
        <dbReference type="SAM" id="Phobius"/>
    </source>
</evidence>
<dbReference type="AlphaFoldDB" id="A0A1G6RV54"/>
<evidence type="ECO:0000256" key="1">
    <source>
        <dbReference type="SAM" id="MobiDB-lite"/>
    </source>
</evidence>
<dbReference type="RefSeq" id="WP_139190719.1">
    <property type="nucleotide sequence ID" value="NZ_FMZZ01000007.1"/>
</dbReference>
<name>A0A1G6RV54_9PSEU</name>
<keyword evidence="2" id="KW-1133">Transmembrane helix</keyword>
<feature type="compositionally biased region" description="Low complexity" evidence="1">
    <location>
        <begin position="151"/>
        <end position="167"/>
    </location>
</feature>
<accession>A0A1G6RV54</accession>
<gene>
    <name evidence="3" type="ORF">SAMN05216174_10749</name>
</gene>
<proteinExistence type="predicted"/>
<keyword evidence="2" id="KW-0472">Membrane</keyword>
<feature type="compositionally biased region" description="Basic and acidic residues" evidence="1">
    <location>
        <begin position="177"/>
        <end position="189"/>
    </location>
</feature>
<organism evidence="3 4">
    <name type="scientific">Actinokineospora iranica</name>
    <dbReference type="NCBI Taxonomy" id="1271860"/>
    <lineage>
        <taxon>Bacteria</taxon>
        <taxon>Bacillati</taxon>
        <taxon>Actinomycetota</taxon>
        <taxon>Actinomycetes</taxon>
        <taxon>Pseudonocardiales</taxon>
        <taxon>Pseudonocardiaceae</taxon>
        <taxon>Actinokineospora</taxon>
    </lineage>
</organism>
<feature type="compositionally biased region" description="Basic and acidic residues" evidence="1">
    <location>
        <begin position="116"/>
        <end position="146"/>
    </location>
</feature>